<dbReference type="Proteomes" id="UP000327493">
    <property type="component" value="Chromosome 15"/>
</dbReference>
<name>A0A5J5CWM8_9PERO</name>
<evidence type="ECO:0000313" key="1">
    <source>
        <dbReference type="EMBL" id="KAA8585559.1"/>
    </source>
</evidence>
<proteinExistence type="predicted"/>
<evidence type="ECO:0000313" key="2">
    <source>
        <dbReference type="Proteomes" id="UP000327493"/>
    </source>
</evidence>
<comment type="caution">
    <text evidence="1">The sequence shown here is derived from an EMBL/GenBank/DDBJ whole genome shotgun (WGS) entry which is preliminary data.</text>
</comment>
<keyword evidence="2" id="KW-1185">Reference proteome</keyword>
<dbReference type="AlphaFoldDB" id="A0A5J5CWM8"/>
<gene>
    <name evidence="1" type="ORF">FQN60_004253</name>
</gene>
<organism evidence="1 2">
    <name type="scientific">Etheostoma spectabile</name>
    <name type="common">orangethroat darter</name>
    <dbReference type="NCBI Taxonomy" id="54343"/>
    <lineage>
        <taxon>Eukaryota</taxon>
        <taxon>Metazoa</taxon>
        <taxon>Chordata</taxon>
        <taxon>Craniata</taxon>
        <taxon>Vertebrata</taxon>
        <taxon>Euteleostomi</taxon>
        <taxon>Actinopterygii</taxon>
        <taxon>Neopterygii</taxon>
        <taxon>Teleostei</taxon>
        <taxon>Neoteleostei</taxon>
        <taxon>Acanthomorphata</taxon>
        <taxon>Eupercaria</taxon>
        <taxon>Perciformes</taxon>
        <taxon>Percoidei</taxon>
        <taxon>Percidae</taxon>
        <taxon>Etheostomatinae</taxon>
        <taxon>Etheostoma</taxon>
    </lineage>
</organism>
<reference evidence="1 2" key="1">
    <citation type="submission" date="2019-08" db="EMBL/GenBank/DDBJ databases">
        <title>A chromosome-level genome assembly, high-density linkage maps, and genome scans reveal the genomic architecture of hybrid incompatibilities underlying speciation via character displacement in darters (Percidae: Etheostominae).</title>
        <authorList>
            <person name="Moran R.L."/>
            <person name="Catchen J.M."/>
            <person name="Fuller R.C."/>
        </authorList>
    </citation>
    <scope>NUCLEOTIDE SEQUENCE [LARGE SCALE GENOMIC DNA]</scope>
    <source>
        <strain evidence="1">EspeVRDwgs_2016</strain>
        <tissue evidence="1">Muscle</tissue>
    </source>
</reference>
<protein>
    <submittedName>
        <fullName evidence="1">Uncharacterized protein</fullName>
    </submittedName>
</protein>
<accession>A0A5J5CWM8</accession>
<sequence length="117" mass="13143">MDWTTATEEHIRQIGADTSLVKLLSKILRCLSPEVFICSTIRNQETYGGFKQRLEKAGIGHHVMTGPVSHVFPYNRVSAIEMIKLDSPTLVSHQGAESSGRTFWSQLSSQRCPLLER</sequence>
<feature type="non-terminal residue" evidence="1">
    <location>
        <position position="117"/>
    </location>
</feature>
<dbReference type="EMBL" id="VOFY01000015">
    <property type="protein sequence ID" value="KAA8585559.1"/>
    <property type="molecule type" value="Genomic_DNA"/>
</dbReference>